<reference evidence="1" key="1">
    <citation type="submission" date="2010-04" db="EMBL/GenBank/DDBJ databases">
        <authorList>
            <person name="Reid K.E."/>
            <person name="Liao N."/>
            <person name="Chan S."/>
            <person name="Docking R."/>
            <person name="Taylor G."/>
            <person name="Moore R."/>
            <person name="Mayo M."/>
            <person name="Munro S."/>
            <person name="King J."/>
            <person name="Yanchuk A."/>
            <person name="Holt R."/>
            <person name="Jones S."/>
            <person name="Marra M."/>
            <person name="Ritland C.E."/>
            <person name="Ritland K."/>
            <person name="Bohlmann J."/>
        </authorList>
    </citation>
    <scope>NUCLEOTIDE SEQUENCE</scope>
    <source>
        <tissue evidence="1">Bud</tissue>
    </source>
</reference>
<proteinExistence type="evidence at transcript level"/>
<protein>
    <submittedName>
        <fullName evidence="1">Uncharacterized protein</fullName>
    </submittedName>
</protein>
<dbReference type="EMBL" id="BT124350">
    <property type="protein sequence ID" value="ADE77606.1"/>
    <property type="molecule type" value="mRNA"/>
</dbReference>
<sequence>MEFWCQNECKDYINISARGPLERILLGFISVPSIHLPPFCSEIWTRKGDGFLTEAKLGLFFLSVNMAEEEEYDLEQQLECQLVEHRDSVTGVDEALAGDPENAELLMVREELASAIKAAEEGLLHLKRSRLLREVDSMEDLRTTSKLETADAGVEPLELTNVEPEPLEMVPFAVGSKCRFRHIDGRWYNGQVIEMEYDKLARVSFLTPTSENMQALLYQLSY</sequence>
<name>D5ADI7_PICSI</name>
<dbReference type="PANTHER" id="PTHR47650:SF2">
    <property type="entry name" value="ZINC FINGER CCCH DOMAIN-CONTAINING PROTEIN 22"/>
    <property type="match status" value="1"/>
</dbReference>
<organism evidence="1">
    <name type="scientific">Picea sitchensis</name>
    <name type="common">Sitka spruce</name>
    <name type="synonym">Pinus sitchensis</name>
    <dbReference type="NCBI Taxonomy" id="3332"/>
    <lineage>
        <taxon>Eukaryota</taxon>
        <taxon>Viridiplantae</taxon>
        <taxon>Streptophyta</taxon>
        <taxon>Embryophyta</taxon>
        <taxon>Tracheophyta</taxon>
        <taxon>Spermatophyta</taxon>
        <taxon>Pinopsida</taxon>
        <taxon>Pinidae</taxon>
        <taxon>Conifers I</taxon>
        <taxon>Pinales</taxon>
        <taxon>Pinaceae</taxon>
        <taxon>Picea</taxon>
    </lineage>
</organism>
<evidence type="ECO:0000313" key="1">
    <source>
        <dbReference type="EMBL" id="ADE77606.1"/>
    </source>
</evidence>
<dbReference type="AlphaFoldDB" id="D5ADI7"/>
<dbReference type="PANTHER" id="PTHR47650">
    <property type="entry name" value="ZINC FINGER CCCH DOMAIN-CONTAINING PROTEIN 22"/>
    <property type="match status" value="1"/>
</dbReference>
<accession>D5ADI7</accession>